<reference evidence="2" key="1">
    <citation type="submission" date="2018-05" db="EMBL/GenBank/DDBJ databases">
        <authorList>
            <person name="Lanie J.A."/>
            <person name="Ng W.-L."/>
            <person name="Kazmierczak K.M."/>
            <person name="Andrzejewski T.M."/>
            <person name="Davidsen T.M."/>
            <person name="Wayne K.J."/>
            <person name="Tettelin H."/>
            <person name="Glass J.I."/>
            <person name="Rusch D."/>
            <person name="Podicherti R."/>
            <person name="Tsui H.-C.T."/>
            <person name="Winkler M.E."/>
        </authorList>
    </citation>
    <scope>NUCLEOTIDE SEQUENCE</scope>
</reference>
<dbReference type="AlphaFoldDB" id="A0A382FC77"/>
<protein>
    <submittedName>
        <fullName evidence="2">Uncharacterized protein</fullName>
    </submittedName>
</protein>
<keyword evidence="1" id="KW-0472">Membrane</keyword>
<feature type="non-terminal residue" evidence="2">
    <location>
        <position position="49"/>
    </location>
</feature>
<evidence type="ECO:0000313" key="2">
    <source>
        <dbReference type="EMBL" id="SVB59914.1"/>
    </source>
</evidence>
<accession>A0A382FC77</accession>
<name>A0A382FC77_9ZZZZ</name>
<evidence type="ECO:0000256" key="1">
    <source>
        <dbReference type="SAM" id="Phobius"/>
    </source>
</evidence>
<organism evidence="2">
    <name type="scientific">marine metagenome</name>
    <dbReference type="NCBI Taxonomy" id="408172"/>
    <lineage>
        <taxon>unclassified sequences</taxon>
        <taxon>metagenomes</taxon>
        <taxon>ecological metagenomes</taxon>
    </lineage>
</organism>
<feature type="transmembrane region" description="Helical" evidence="1">
    <location>
        <begin position="7"/>
        <end position="25"/>
    </location>
</feature>
<proteinExistence type="predicted"/>
<gene>
    <name evidence="2" type="ORF">METZ01_LOCUS212768</name>
</gene>
<keyword evidence="1" id="KW-0812">Transmembrane</keyword>
<keyword evidence="1" id="KW-1133">Transmembrane helix</keyword>
<sequence>MSSKIASIIPTISGIFFILKSFFIFDPISNTNSAPSTVSVGILDFLTSE</sequence>
<dbReference type="EMBL" id="UINC01048856">
    <property type="protein sequence ID" value="SVB59914.1"/>
    <property type="molecule type" value="Genomic_DNA"/>
</dbReference>